<feature type="compositionally biased region" description="Basic residues" evidence="1">
    <location>
        <begin position="88"/>
        <end position="97"/>
    </location>
</feature>
<dbReference type="EMBL" id="JAACXV010014589">
    <property type="protein sequence ID" value="KAF7265651.1"/>
    <property type="molecule type" value="Genomic_DNA"/>
</dbReference>
<feature type="region of interest" description="Disordered" evidence="1">
    <location>
        <begin position="52"/>
        <end position="97"/>
    </location>
</feature>
<dbReference type="AlphaFoldDB" id="A0A834M2X0"/>
<evidence type="ECO:0000313" key="3">
    <source>
        <dbReference type="Proteomes" id="UP000625711"/>
    </source>
</evidence>
<gene>
    <name evidence="2" type="ORF">GWI33_020945</name>
</gene>
<keyword evidence="3" id="KW-1185">Reference proteome</keyword>
<name>A0A834M2X0_RHYFE</name>
<proteinExistence type="predicted"/>
<reference evidence="2" key="1">
    <citation type="submission" date="2020-08" db="EMBL/GenBank/DDBJ databases">
        <title>Genome sequencing and assembly of the red palm weevil Rhynchophorus ferrugineus.</title>
        <authorList>
            <person name="Dias G.B."/>
            <person name="Bergman C.M."/>
            <person name="Manee M."/>
        </authorList>
    </citation>
    <scope>NUCLEOTIDE SEQUENCE</scope>
    <source>
        <strain evidence="2">AA-2017</strain>
        <tissue evidence="2">Whole larva</tissue>
    </source>
</reference>
<evidence type="ECO:0000313" key="2">
    <source>
        <dbReference type="EMBL" id="KAF7265651.1"/>
    </source>
</evidence>
<comment type="caution">
    <text evidence="2">The sequence shown here is derived from an EMBL/GenBank/DDBJ whole genome shotgun (WGS) entry which is preliminary data.</text>
</comment>
<organism evidence="2 3">
    <name type="scientific">Rhynchophorus ferrugineus</name>
    <name type="common">Red palm weevil</name>
    <name type="synonym">Curculio ferrugineus</name>
    <dbReference type="NCBI Taxonomy" id="354439"/>
    <lineage>
        <taxon>Eukaryota</taxon>
        <taxon>Metazoa</taxon>
        <taxon>Ecdysozoa</taxon>
        <taxon>Arthropoda</taxon>
        <taxon>Hexapoda</taxon>
        <taxon>Insecta</taxon>
        <taxon>Pterygota</taxon>
        <taxon>Neoptera</taxon>
        <taxon>Endopterygota</taxon>
        <taxon>Coleoptera</taxon>
        <taxon>Polyphaga</taxon>
        <taxon>Cucujiformia</taxon>
        <taxon>Curculionidae</taxon>
        <taxon>Dryophthorinae</taxon>
        <taxon>Rhynchophorus</taxon>
    </lineage>
</organism>
<evidence type="ECO:0000256" key="1">
    <source>
        <dbReference type="SAM" id="MobiDB-lite"/>
    </source>
</evidence>
<feature type="compositionally biased region" description="Basic and acidic residues" evidence="1">
    <location>
        <begin position="56"/>
        <end position="67"/>
    </location>
</feature>
<sequence>MTIKSTKITHCVCRITRVMVMEGKEVTSTNIENVYDSTGYCDTHSLVSMTRTNTAEQKRGPSIRHTEIPSPDHTATRTGSNPRVGPRPPRRHRQHRN</sequence>
<protein>
    <submittedName>
        <fullName evidence="2">Uncharacterized protein</fullName>
    </submittedName>
</protein>
<accession>A0A834M2X0</accession>
<dbReference type="Proteomes" id="UP000625711">
    <property type="component" value="Unassembled WGS sequence"/>
</dbReference>